<dbReference type="Proteomes" id="UP000034883">
    <property type="component" value="Chromosome"/>
</dbReference>
<protein>
    <submittedName>
        <fullName evidence="3">Uncharacterized protein</fullName>
    </submittedName>
</protein>
<gene>
    <name evidence="3" type="ORF">DB32_001840</name>
</gene>
<dbReference type="PROSITE" id="PS51257">
    <property type="entry name" value="PROKAR_LIPOPROTEIN"/>
    <property type="match status" value="1"/>
</dbReference>
<feature type="compositionally biased region" description="Acidic residues" evidence="1">
    <location>
        <begin position="81"/>
        <end position="100"/>
    </location>
</feature>
<evidence type="ECO:0000313" key="3">
    <source>
        <dbReference type="EMBL" id="AKF04691.1"/>
    </source>
</evidence>
<keyword evidence="2" id="KW-0732">Signal</keyword>
<proteinExistence type="predicted"/>
<dbReference type="EMBL" id="CP011125">
    <property type="protein sequence ID" value="AKF04691.1"/>
    <property type="molecule type" value="Genomic_DNA"/>
</dbReference>
<accession>A0A0F6YI48</accession>
<evidence type="ECO:0000256" key="1">
    <source>
        <dbReference type="SAM" id="MobiDB-lite"/>
    </source>
</evidence>
<feature type="chain" id="PRO_5002512441" evidence="2">
    <location>
        <begin position="24"/>
        <end position="181"/>
    </location>
</feature>
<dbReference type="KEGG" id="samy:DB32_001840"/>
<dbReference type="AlphaFoldDB" id="A0A0F6YI48"/>
<organism evidence="3 4">
    <name type="scientific">Sandaracinus amylolyticus</name>
    <dbReference type="NCBI Taxonomy" id="927083"/>
    <lineage>
        <taxon>Bacteria</taxon>
        <taxon>Pseudomonadati</taxon>
        <taxon>Myxococcota</taxon>
        <taxon>Polyangia</taxon>
        <taxon>Polyangiales</taxon>
        <taxon>Sandaracinaceae</taxon>
        <taxon>Sandaracinus</taxon>
    </lineage>
</organism>
<evidence type="ECO:0000313" key="4">
    <source>
        <dbReference type="Proteomes" id="UP000034883"/>
    </source>
</evidence>
<sequence>MTMRISFGRFTTTLAVSAFAVLAGCQSAPSDLETTSDELRVRGCIRPFIACVRGASSSEEVDLCRDQLRSCIESQLRPDDREDDAGVGEPPPPDDGDAGEPSDPGDPADPGDPTDPGDPAPGGEVTACITSLTVDDLTRSVSCRTNATGTSCNCFDGRDATRCTQETADCSFETSCCAGEL</sequence>
<feature type="region of interest" description="Disordered" evidence="1">
    <location>
        <begin position="75"/>
        <end position="125"/>
    </location>
</feature>
<feature type="signal peptide" evidence="2">
    <location>
        <begin position="1"/>
        <end position="23"/>
    </location>
</feature>
<name>A0A0F6YI48_9BACT</name>
<evidence type="ECO:0000256" key="2">
    <source>
        <dbReference type="SAM" id="SignalP"/>
    </source>
</evidence>
<reference evidence="3 4" key="1">
    <citation type="submission" date="2015-03" db="EMBL/GenBank/DDBJ databases">
        <title>Genome assembly of Sandaracinus amylolyticus DSM 53668.</title>
        <authorList>
            <person name="Sharma G."/>
            <person name="Subramanian S."/>
        </authorList>
    </citation>
    <scope>NUCLEOTIDE SEQUENCE [LARGE SCALE GENOMIC DNA]</scope>
    <source>
        <strain evidence="3 4">DSM 53668</strain>
    </source>
</reference>
<keyword evidence="4" id="KW-1185">Reference proteome</keyword>